<dbReference type="GO" id="GO:0016491">
    <property type="term" value="F:oxidoreductase activity"/>
    <property type="evidence" value="ECO:0007669"/>
    <property type="project" value="UniProtKB-KW"/>
</dbReference>
<dbReference type="Pfam" id="PF05368">
    <property type="entry name" value="NmrA"/>
    <property type="match status" value="1"/>
</dbReference>
<reference evidence="4 6" key="3">
    <citation type="submission" date="2019-07" db="EMBL/GenBank/DDBJ databases">
        <title>Whole genome shotgun sequence of Methylobacterium oxalidis NBRC 107715.</title>
        <authorList>
            <person name="Hosoyama A."/>
            <person name="Uohara A."/>
            <person name="Ohji S."/>
            <person name="Ichikawa N."/>
        </authorList>
    </citation>
    <scope>NUCLEOTIDE SEQUENCE [LARGE SCALE GENOMIC DNA]</scope>
    <source>
        <strain evidence="4 6">NBRC 107715</strain>
    </source>
</reference>
<dbReference type="OrthoDB" id="319724at2"/>
<keyword evidence="2" id="KW-0560">Oxidoreductase</keyword>
<dbReference type="InterPro" id="IPR051609">
    <property type="entry name" value="NmrA/Isoflavone_reductase-like"/>
</dbReference>
<sequence>MADGARPEVVLAGATGGLGLRIARELGHRGARVTAVVRPGTDRARTAPLEAAGATLAPVDLTNSVDLARACEGATCVVSALNGLEETILDGQTALLEAAVAAGARCFIPSDFALDFTRTKPGRNRNLDLRRSFHERLDRAPVRATSVLNGGFMDMLTGQMPLIQWRWGRVLYWGEADQPLDFTTMDDVAAFTAAAALDGDAPRILRIAGEVTSARELAQATSEVTGRHFKVLRVGGLGTLDGMIAAARILAPGRGQVFPVWQGMQYLRDMFEGDGKLDPLDNGRYPGLRWTGVRAVLARR</sequence>
<feature type="domain" description="NmrA-like" evidence="3">
    <location>
        <begin position="9"/>
        <end position="234"/>
    </location>
</feature>
<dbReference type="InterPro" id="IPR036291">
    <property type="entry name" value="NAD(P)-bd_dom_sf"/>
</dbReference>
<protein>
    <recommendedName>
        <fullName evidence="3">NmrA-like domain-containing protein</fullName>
    </recommendedName>
</protein>
<evidence type="ECO:0000256" key="1">
    <source>
        <dbReference type="ARBA" id="ARBA00022857"/>
    </source>
</evidence>
<dbReference type="Gene3D" id="3.90.25.10">
    <property type="entry name" value="UDP-galactose 4-epimerase, domain 1"/>
    <property type="match status" value="1"/>
</dbReference>
<evidence type="ECO:0000313" key="6">
    <source>
        <dbReference type="Proteomes" id="UP000321960"/>
    </source>
</evidence>
<organism evidence="4 6">
    <name type="scientific">Methylobacterium oxalidis</name>
    <dbReference type="NCBI Taxonomy" id="944322"/>
    <lineage>
        <taxon>Bacteria</taxon>
        <taxon>Pseudomonadati</taxon>
        <taxon>Pseudomonadota</taxon>
        <taxon>Alphaproteobacteria</taxon>
        <taxon>Hyphomicrobiales</taxon>
        <taxon>Methylobacteriaceae</taxon>
        <taxon>Methylobacterium</taxon>
    </lineage>
</organism>
<keyword evidence="7" id="KW-1185">Reference proteome</keyword>
<dbReference type="PANTHER" id="PTHR47706">
    <property type="entry name" value="NMRA-LIKE FAMILY PROTEIN"/>
    <property type="match status" value="1"/>
</dbReference>
<dbReference type="AlphaFoldDB" id="A0A512J7A4"/>
<evidence type="ECO:0000313" key="5">
    <source>
        <dbReference type="EMBL" id="GLS66447.1"/>
    </source>
</evidence>
<dbReference type="RefSeq" id="WP_147027386.1">
    <property type="nucleotide sequence ID" value="NZ_BJZU01000081.1"/>
</dbReference>
<name>A0A512J7A4_9HYPH</name>
<dbReference type="Proteomes" id="UP000321960">
    <property type="component" value="Unassembled WGS sequence"/>
</dbReference>
<dbReference type="Gene3D" id="3.40.50.720">
    <property type="entry name" value="NAD(P)-binding Rossmann-like Domain"/>
    <property type="match status" value="1"/>
</dbReference>
<dbReference type="PANTHER" id="PTHR47706:SF1">
    <property type="entry name" value="CIPA-LIKE, PUTATIVE (AFU_ORTHOLOGUE AFUA_1G12460)-RELATED"/>
    <property type="match status" value="1"/>
</dbReference>
<reference evidence="5" key="1">
    <citation type="journal article" date="2014" name="Int. J. Syst. Evol. Microbiol.">
        <title>Complete genome of a new Firmicutes species belonging to the dominant human colonic microbiota ('Ruminococcus bicirculans') reveals two chromosomes and a selective capacity to utilize plant glucans.</title>
        <authorList>
            <consortium name="NISC Comparative Sequencing Program"/>
            <person name="Wegmann U."/>
            <person name="Louis P."/>
            <person name="Goesmann A."/>
            <person name="Henrissat B."/>
            <person name="Duncan S.H."/>
            <person name="Flint H.J."/>
        </authorList>
    </citation>
    <scope>NUCLEOTIDE SEQUENCE</scope>
    <source>
        <strain evidence="5">NBRC 107715</strain>
    </source>
</reference>
<dbReference type="EMBL" id="BJZU01000081">
    <property type="protein sequence ID" value="GEP05846.1"/>
    <property type="molecule type" value="Genomic_DNA"/>
</dbReference>
<evidence type="ECO:0000313" key="4">
    <source>
        <dbReference type="EMBL" id="GEP05846.1"/>
    </source>
</evidence>
<reference evidence="5" key="4">
    <citation type="submission" date="2023-01" db="EMBL/GenBank/DDBJ databases">
        <title>Draft genome sequence of Methylobacterium oxalidis strain NBRC 107715.</title>
        <authorList>
            <person name="Sun Q."/>
            <person name="Mori K."/>
        </authorList>
    </citation>
    <scope>NUCLEOTIDE SEQUENCE</scope>
    <source>
        <strain evidence="5">NBRC 107715</strain>
    </source>
</reference>
<dbReference type="SUPFAM" id="SSF51735">
    <property type="entry name" value="NAD(P)-binding Rossmann-fold domains"/>
    <property type="match status" value="1"/>
</dbReference>
<evidence type="ECO:0000256" key="2">
    <source>
        <dbReference type="ARBA" id="ARBA00023002"/>
    </source>
</evidence>
<keyword evidence="1" id="KW-0521">NADP</keyword>
<comment type="caution">
    <text evidence="4">The sequence shown here is derived from an EMBL/GenBank/DDBJ whole genome shotgun (WGS) entry which is preliminary data.</text>
</comment>
<accession>A0A512J7A4</accession>
<evidence type="ECO:0000313" key="7">
    <source>
        <dbReference type="Proteomes" id="UP001156856"/>
    </source>
</evidence>
<evidence type="ECO:0000259" key="3">
    <source>
        <dbReference type="Pfam" id="PF05368"/>
    </source>
</evidence>
<gene>
    <name evidence="5" type="ORF">GCM10007888_48300</name>
    <name evidence="4" type="ORF">MOX02_38840</name>
</gene>
<dbReference type="InterPro" id="IPR008030">
    <property type="entry name" value="NmrA-like"/>
</dbReference>
<proteinExistence type="predicted"/>
<dbReference type="Proteomes" id="UP001156856">
    <property type="component" value="Unassembled WGS sequence"/>
</dbReference>
<reference evidence="7" key="2">
    <citation type="journal article" date="2019" name="Int. J. Syst. Evol. Microbiol.">
        <title>The Global Catalogue of Microorganisms (GCM) 10K type strain sequencing project: providing services to taxonomists for standard genome sequencing and annotation.</title>
        <authorList>
            <consortium name="The Broad Institute Genomics Platform"/>
            <consortium name="The Broad Institute Genome Sequencing Center for Infectious Disease"/>
            <person name="Wu L."/>
            <person name="Ma J."/>
        </authorList>
    </citation>
    <scope>NUCLEOTIDE SEQUENCE [LARGE SCALE GENOMIC DNA]</scope>
    <source>
        <strain evidence="7">NBRC 107715</strain>
    </source>
</reference>
<dbReference type="EMBL" id="BSPK01000105">
    <property type="protein sequence ID" value="GLS66447.1"/>
    <property type="molecule type" value="Genomic_DNA"/>
</dbReference>